<feature type="compositionally biased region" description="Polar residues" evidence="1">
    <location>
        <begin position="101"/>
        <end position="119"/>
    </location>
</feature>
<feature type="region of interest" description="Disordered" evidence="1">
    <location>
        <begin position="86"/>
        <end position="119"/>
    </location>
</feature>
<organism evidence="2 3">
    <name type="scientific">Catenuloplanes indicus</name>
    <dbReference type="NCBI Taxonomy" id="137267"/>
    <lineage>
        <taxon>Bacteria</taxon>
        <taxon>Bacillati</taxon>
        <taxon>Actinomycetota</taxon>
        <taxon>Actinomycetes</taxon>
        <taxon>Micromonosporales</taxon>
        <taxon>Micromonosporaceae</taxon>
        <taxon>Catenuloplanes</taxon>
    </lineage>
</organism>
<protein>
    <recommendedName>
        <fullName evidence="4">Biopolymer transporter Tol</fullName>
    </recommendedName>
</protein>
<dbReference type="AlphaFoldDB" id="A0AAE3VTP6"/>
<evidence type="ECO:0000313" key="2">
    <source>
        <dbReference type="EMBL" id="MDQ0363743.1"/>
    </source>
</evidence>
<evidence type="ECO:0000313" key="3">
    <source>
        <dbReference type="Proteomes" id="UP001240236"/>
    </source>
</evidence>
<evidence type="ECO:0000256" key="1">
    <source>
        <dbReference type="SAM" id="MobiDB-lite"/>
    </source>
</evidence>
<evidence type="ECO:0008006" key="4">
    <source>
        <dbReference type="Google" id="ProtNLM"/>
    </source>
</evidence>
<proteinExistence type="predicted"/>
<keyword evidence="3" id="KW-1185">Reference proteome</keyword>
<comment type="caution">
    <text evidence="2">The sequence shown here is derived from an EMBL/GenBank/DDBJ whole genome shotgun (WGS) entry which is preliminary data.</text>
</comment>
<sequence>MHTDDGRYVVVKGRRWRATDPAIPEDVAARLRTALMSARRDVGTALRAGADPAPARARVQLAKVALGERGTPWWDQSLEERRERWAEGLRALTGQRPAAQETGSRSNQYQPSPSAQRKW</sequence>
<gene>
    <name evidence="2" type="ORF">J2S42_000412</name>
</gene>
<dbReference type="Proteomes" id="UP001240236">
    <property type="component" value="Unassembled WGS sequence"/>
</dbReference>
<accession>A0AAE3VTP6</accession>
<name>A0AAE3VTP6_9ACTN</name>
<dbReference type="RefSeq" id="WP_307234607.1">
    <property type="nucleotide sequence ID" value="NZ_JAUSUZ010000001.1"/>
</dbReference>
<reference evidence="2 3" key="1">
    <citation type="submission" date="2023-07" db="EMBL/GenBank/DDBJ databases">
        <title>Sequencing the genomes of 1000 actinobacteria strains.</title>
        <authorList>
            <person name="Klenk H.-P."/>
        </authorList>
    </citation>
    <scope>NUCLEOTIDE SEQUENCE [LARGE SCALE GENOMIC DNA]</scope>
    <source>
        <strain evidence="2 3">DSM 44709</strain>
    </source>
</reference>
<dbReference type="EMBL" id="JAUSUZ010000001">
    <property type="protein sequence ID" value="MDQ0363743.1"/>
    <property type="molecule type" value="Genomic_DNA"/>
</dbReference>